<evidence type="ECO:0000313" key="3">
    <source>
        <dbReference type="EMBL" id="CAF0810677.1"/>
    </source>
</evidence>
<dbReference type="InterPro" id="IPR036322">
    <property type="entry name" value="WD40_repeat_dom_sf"/>
</dbReference>
<dbReference type="PROSITE" id="PS50082">
    <property type="entry name" value="WD_REPEATS_2"/>
    <property type="match status" value="1"/>
</dbReference>
<dbReference type="Proteomes" id="UP000663879">
    <property type="component" value="Unassembled WGS sequence"/>
</dbReference>
<dbReference type="GO" id="GO:0030687">
    <property type="term" value="C:preribosome, large subunit precursor"/>
    <property type="evidence" value="ECO:0007669"/>
    <property type="project" value="TreeGrafter"/>
</dbReference>
<evidence type="ECO:0008006" key="5">
    <source>
        <dbReference type="Google" id="ProtNLM"/>
    </source>
</evidence>
<dbReference type="InterPro" id="IPR015943">
    <property type="entry name" value="WD40/YVTN_repeat-like_dom_sf"/>
</dbReference>
<reference evidence="3" key="1">
    <citation type="submission" date="2021-02" db="EMBL/GenBank/DDBJ databases">
        <authorList>
            <person name="Nowell W R."/>
        </authorList>
    </citation>
    <scope>NUCLEOTIDE SEQUENCE</scope>
    <source>
        <strain evidence="3">Ploen Becks lab</strain>
    </source>
</reference>
<proteinExistence type="predicted"/>
<dbReference type="InterPro" id="IPR037379">
    <property type="entry name" value="WDR74/Nsa1"/>
</dbReference>
<accession>A0A813TGM7</accession>
<dbReference type="PANTHER" id="PTHR16038:SF4">
    <property type="entry name" value="WD REPEAT-CONTAINING PROTEIN 74"/>
    <property type="match status" value="1"/>
</dbReference>
<dbReference type="PANTHER" id="PTHR16038">
    <property type="entry name" value="NOP SEVEN ASSOCIATED PROTEIN 1"/>
    <property type="match status" value="1"/>
</dbReference>
<dbReference type="GO" id="GO:0042273">
    <property type="term" value="P:ribosomal large subunit biogenesis"/>
    <property type="evidence" value="ECO:0007669"/>
    <property type="project" value="InterPro"/>
</dbReference>
<sequence length="437" mass="49915">MSLSYYNIFVGTDNGLLKGINSKAKTFNNLNSMENLNKEKEIVQMSWFDSSTQDNVYFATKDQHIVKYNTLKDINCPFTDLGHFDCGLGELKGLEIISQNKLVTCVDKGLMKLWSVDLSDHENIVKNALNEFKCGNDLYAIKKNKFNSELIATGGKENDLKIWNLSKSEPIFKAKNVSDNWMQLREPVWIMGIDFLDENRVVVGTGHHQVRLYDLKTGVRRPVFNLKYGDYPITALSVVPDDSNRVIVGNTRGEMEMIDLRSMTSKNEQCKAVRKYKGFQGTIKSIQIESSPLYDINGSSLCVASCGLDRFLRVHHLETSSLVSKVYLKSRLNCLLFSKHEPIKVNKNEQKADVDDDQLSSINSEDLGTDDLWSDMETIIDEHPSLVTVKKRKLEKRLKDFDNESLKDEKENNEEDNDGFKKPKSMQIINKKIKKVK</sequence>
<comment type="caution">
    <text evidence="3">The sequence shown here is derived from an EMBL/GenBank/DDBJ whole genome shotgun (WGS) entry which is preliminary data.</text>
</comment>
<name>A0A813TGM7_9BILA</name>
<feature type="repeat" description="WD" evidence="1">
    <location>
        <begin position="147"/>
        <end position="173"/>
    </location>
</feature>
<dbReference type="SMART" id="SM00320">
    <property type="entry name" value="WD40"/>
    <property type="match status" value="5"/>
</dbReference>
<dbReference type="GO" id="GO:0005730">
    <property type="term" value="C:nucleolus"/>
    <property type="evidence" value="ECO:0007669"/>
    <property type="project" value="InterPro"/>
</dbReference>
<feature type="compositionally biased region" description="Basic and acidic residues" evidence="2">
    <location>
        <begin position="401"/>
        <end position="410"/>
    </location>
</feature>
<dbReference type="InterPro" id="IPR001680">
    <property type="entry name" value="WD40_rpt"/>
</dbReference>
<keyword evidence="1" id="KW-0853">WD repeat</keyword>
<feature type="region of interest" description="Disordered" evidence="2">
    <location>
        <begin position="401"/>
        <end position="437"/>
    </location>
</feature>
<protein>
    <recommendedName>
        <fullName evidence="5">WD repeat-containing protein 74</fullName>
    </recommendedName>
</protein>
<dbReference type="SUPFAM" id="SSF50978">
    <property type="entry name" value="WD40 repeat-like"/>
    <property type="match status" value="1"/>
</dbReference>
<organism evidence="3 4">
    <name type="scientific">Brachionus calyciflorus</name>
    <dbReference type="NCBI Taxonomy" id="104777"/>
    <lineage>
        <taxon>Eukaryota</taxon>
        <taxon>Metazoa</taxon>
        <taxon>Spiralia</taxon>
        <taxon>Gnathifera</taxon>
        <taxon>Rotifera</taxon>
        <taxon>Eurotatoria</taxon>
        <taxon>Monogononta</taxon>
        <taxon>Pseudotrocha</taxon>
        <taxon>Ploima</taxon>
        <taxon>Brachionidae</taxon>
        <taxon>Brachionus</taxon>
    </lineage>
</organism>
<evidence type="ECO:0000256" key="1">
    <source>
        <dbReference type="PROSITE-ProRule" id="PRU00221"/>
    </source>
</evidence>
<dbReference type="EMBL" id="CAJNOC010000859">
    <property type="protein sequence ID" value="CAF0810677.1"/>
    <property type="molecule type" value="Genomic_DNA"/>
</dbReference>
<dbReference type="Gene3D" id="2.130.10.10">
    <property type="entry name" value="YVTN repeat-like/Quinoprotein amine dehydrogenase"/>
    <property type="match status" value="1"/>
</dbReference>
<keyword evidence="4" id="KW-1185">Reference proteome</keyword>
<gene>
    <name evidence="3" type="ORF">OXX778_LOCUS6955</name>
</gene>
<evidence type="ECO:0000313" key="4">
    <source>
        <dbReference type="Proteomes" id="UP000663879"/>
    </source>
</evidence>
<dbReference type="OrthoDB" id="18388at2759"/>
<evidence type="ECO:0000256" key="2">
    <source>
        <dbReference type="SAM" id="MobiDB-lite"/>
    </source>
</evidence>
<dbReference type="AlphaFoldDB" id="A0A813TGM7"/>